<evidence type="ECO:0000313" key="9">
    <source>
        <dbReference type="WBParaSite" id="Pan_g16044.t1"/>
    </source>
</evidence>
<dbReference type="InterPro" id="IPR022383">
    <property type="entry name" value="Lactate/malate_DH_C"/>
</dbReference>
<dbReference type="Pfam" id="PF02866">
    <property type="entry name" value="Ldh_1_C"/>
    <property type="match status" value="1"/>
</dbReference>
<dbReference type="NCBIfam" id="NF003916">
    <property type="entry name" value="PRK05442.1"/>
    <property type="match status" value="1"/>
</dbReference>
<dbReference type="InterPro" id="IPR036291">
    <property type="entry name" value="NAD(P)-bd_dom_sf"/>
</dbReference>
<dbReference type="FunFam" id="3.40.50.720:FF:000010">
    <property type="entry name" value="Malate dehydrogenase"/>
    <property type="match status" value="1"/>
</dbReference>
<dbReference type="Proteomes" id="UP000492821">
    <property type="component" value="Unassembled WGS sequence"/>
</dbReference>
<evidence type="ECO:0000313" key="8">
    <source>
        <dbReference type="Proteomes" id="UP000492821"/>
    </source>
</evidence>
<keyword evidence="8" id="KW-1185">Reference proteome</keyword>
<dbReference type="NCBIfam" id="TIGR01758">
    <property type="entry name" value="MDH_euk_cyt"/>
    <property type="match status" value="1"/>
</dbReference>
<dbReference type="GO" id="GO:0006108">
    <property type="term" value="P:malate metabolic process"/>
    <property type="evidence" value="ECO:0007669"/>
    <property type="project" value="InterPro"/>
</dbReference>
<accession>A0A7E4V4R5</accession>
<feature type="domain" description="Lactate/malate dehydrogenase C-terminal" evidence="7">
    <location>
        <begin position="280"/>
        <end position="450"/>
    </location>
</feature>
<dbReference type="CDD" id="cd01336">
    <property type="entry name" value="MDH_cytoplasmic_cytosolic"/>
    <property type="match status" value="1"/>
</dbReference>
<evidence type="ECO:0000256" key="2">
    <source>
        <dbReference type="ARBA" id="ARBA00012995"/>
    </source>
</evidence>
<organism evidence="8 9">
    <name type="scientific">Panagrellus redivivus</name>
    <name type="common">Microworm</name>
    <dbReference type="NCBI Taxonomy" id="6233"/>
    <lineage>
        <taxon>Eukaryota</taxon>
        <taxon>Metazoa</taxon>
        <taxon>Ecdysozoa</taxon>
        <taxon>Nematoda</taxon>
        <taxon>Chromadorea</taxon>
        <taxon>Rhabditida</taxon>
        <taxon>Tylenchina</taxon>
        <taxon>Panagrolaimomorpha</taxon>
        <taxon>Panagrolaimoidea</taxon>
        <taxon>Panagrolaimidae</taxon>
        <taxon>Panagrellus</taxon>
    </lineage>
</organism>
<reference evidence="8" key="1">
    <citation type="journal article" date="2013" name="Genetics">
        <title>The draft genome and transcriptome of Panagrellus redivivus are shaped by the harsh demands of a free-living lifestyle.</title>
        <authorList>
            <person name="Srinivasan J."/>
            <person name="Dillman A.R."/>
            <person name="Macchietto M.G."/>
            <person name="Heikkinen L."/>
            <person name="Lakso M."/>
            <person name="Fracchia K.M."/>
            <person name="Antoshechkin I."/>
            <person name="Mortazavi A."/>
            <person name="Wong G."/>
            <person name="Sternberg P.W."/>
        </authorList>
    </citation>
    <scope>NUCLEOTIDE SEQUENCE [LARGE SCALE GENOMIC DNA]</scope>
    <source>
        <strain evidence="8">MT8872</strain>
    </source>
</reference>
<evidence type="ECO:0000256" key="3">
    <source>
        <dbReference type="ARBA" id="ARBA00019899"/>
    </source>
</evidence>
<proteinExistence type="inferred from homology"/>
<dbReference type="SUPFAM" id="SSF51735">
    <property type="entry name" value="NAD(P)-binding Rossmann-fold domains"/>
    <property type="match status" value="1"/>
</dbReference>
<dbReference type="GO" id="GO:0030060">
    <property type="term" value="F:L-malate dehydrogenase (NAD+) activity"/>
    <property type="evidence" value="ECO:0007669"/>
    <property type="project" value="UniProtKB-EC"/>
</dbReference>
<dbReference type="Gene3D" id="3.90.110.10">
    <property type="entry name" value="Lactate dehydrogenase/glycoside hydrolase, family 4, C-terminal"/>
    <property type="match status" value="1"/>
</dbReference>
<keyword evidence="5" id="KW-0520">NAD</keyword>
<dbReference type="WBParaSite" id="Pan_g16044.t1">
    <property type="protein sequence ID" value="Pan_g16044.t1"/>
    <property type="gene ID" value="Pan_g16044"/>
</dbReference>
<dbReference type="InterPro" id="IPR001252">
    <property type="entry name" value="Malate_DH_AS"/>
</dbReference>
<evidence type="ECO:0000259" key="7">
    <source>
        <dbReference type="Pfam" id="PF02866"/>
    </source>
</evidence>
<dbReference type="InterPro" id="IPR001236">
    <property type="entry name" value="Lactate/malate_DH_N"/>
</dbReference>
<dbReference type="InterPro" id="IPR011274">
    <property type="entry name" value="Malate_DH_NAD-dep_euk"/>
</dbReference>
<feature type="domain" description="Lactate/malate dehydrogenase N-terminal" evidence="6">
    <location>
        <begin position="129"/>
        <end position="268"/>
    </location>
</feature>
<sequence>MGLGVPCSVVAIGLDTTPESSSLANHRGGPLIVAQSCWCGSVVGCLLAGKGPSPLIVLWPFQRTIHFEVDRAFANSMCPRQAASYTIFMVSCLLRLYFWLFCKVIYTFVPFSKYILPLPFPTTMSAPIRVLVTGAAGQIGYSIVLQIAKGDVFGPNQKVTLVLLDIPAFATPLEGVKLELIDCALPTLAGVEAVTTEAEAFHDIDYAFLIGAMPRKEGMERKDLLAANVKIFKSQGLALAKYAKPSVKILVVGNPANTNALIAAKYAAGKVPLENFSAMTRLDHNRAAAQVALKVGVPVENVKNVIIWGNHSSTQFPDVAHAKVLKNGQEVDAVGAINDTAYLQGDFISTVQKRGAVIIEKRKLSSAMSAAKAAVDHIRTWHVGTKPGEFVSMAVASDGSYGIPKGLIFSFPVTIENGKWSIVQGLKIDEFAQGKINATTKELEDERTDALEACGESKQ</sequence>
<dbReference type="InterPro" id="IPR015955">
    <property type="entry name" value="Lactate_DH/Glyco_Ohase_4_C"/>
</dbReference>
<evidence type="ECO:0000256" key="5">
    <source>
        <dbReference type="ARBA" id="ARBA00023027"/>
    </source>
</evidence>
<dbReference type="PROSITE" id="PS00068">
    <property type="entry name" value="MDH"/>
    <property type="match status" value="1"/>
</dbReference>
<dbReference type="PANTHER" id="PTHR23382">
    <property type="entry name" value="MALATE DEHYDROGENASE"/>
    <property type="match status" value="1"/>
</dbReference>
<protein>
    <recommendedName>
        <fullName evidence="3">Malate dehydrogenase, cytoplasmic</fullName>
        <ecNumber evidence="2">1.1.1.37</ecNumber>
    </recommendedName>
</protein>
<evidence type="ECO:0000256" key="1">
    <source>
        <dbReference type="ARBA" id="ARBA00009613"/>
    </source>
</evidence>
<evidence type="ECO:0000256" key="4">
    <source>
        <dbReference type="ARBA" id="ARBA00023002"/>
    </source>
</evidence>
<keyword evidence="4" id="KW-0560">Oxidoreductase</keyword>
<dbReference type="EC" id="1.1.1.37" evidence="2"/>
<dbReference type="NCBIfam" id="TIGR01759">
    <property type="entry name" value="MalateDH-SF1"/>
    <property type="match status" value="1"/>
</dbReference>
<dbReference type="Gene3D" id="3.40.50.720">
    <property type="entry name" value="NAD(P)-binding Rossmann-like Domain"/>
    <property type="match status" value="1"/>
</dbReference>
<dbReference type="AlphaFoldDB" id="A0A7E4V4R5"/>
<dbReference type="SUPFAM" id="SSF56327">
    <property type="entry name" value="LDH C-terminal domain-like"/>
    <property type="match status" value="1"/>
</dbReference>
<evidence type="ECO:0000259" key="6">
    <source>
        <dbReference type="Pfam" id="PF00056"/>
    </source>
</evidence>
<dbReference type="FunFam" id="3.90.110.10:FF:000002">
    <property type="entry name" value="Malate dehydrogenase"/>
    <property type="match status" value="1"/>
</dbReference>
<comment type="similarity">
    <text evidence="1">Belongs to the LDH/MDH superfamily. MDH type 2 family.</text>
</comment>
<name>A0A7E4V4R5_PANRE</name>
<reference evidence="9" key="2">
    <citation type="submission" date="2020-10" db="UniProtKB">
        <authorList>
            <consortium name="WormBaseParasite"/>
        </authorList>
    </citation>
    <scope>IDENTIFICATION</scope>
</reference>
<dbReference type="InterPro" id="IPR010945">
    <property type="entry name" value="Malate_DH_type2"/>
</dbReference>
<dbReference type="Pfam" id="PF00056">
    <property type="entry name" value="Ldh_1_N"/>
    <property type="match status" value="1"/>
</dbReference>